<evidence type="ECO:0000259" key="2">
    <source>
        <dbReference type="Pfam" id="PF01266"/>
    </source>
</evidence>
<dbReference type="SUPFAM" id="SSF51905">
    <property type="entry name" value="FAD/NAD(P)-binding domain"/>
    <property type="match status" value="1"/>
</dbReference>
<dbReference type="Pfam" id="PF01266">
    <property type="entry name" value="DAO"/>
    <property type="match status" value="1"/>
</dbReference>
<evidence type="ECO:0000313" key="3">
    <source>
        <dbReference type="EMBL" id="RJT35307.1"/>
    </source>
</evidence>
<dbReference type="EMBL" id="QZWZ01000017">
    <property type="protein sequence ID" value="RJT35307.1"/>
    <property type="molecule type" value="Genomic_DNA"/>
</dbReference>
<dbReference type="InterPro" id="IPR036188">
    <property type="entry name" value="FAD/NAD-bd_sf"/>
</dbReference>
<evidence type="ECO:0000256" key="1">
    <source>
        <dbReference type="ARBA" id="ARBA00023002"/>
    </source>
</evidence>
<protein>
    <submittedName>
        <fullName evidence="3">FAD-binding oxidoreductase</fullName>
    </submittedName>
</protein>
<dbReference type="PANTHER" id="PTHR13847">
    <property type="entry name" value="SARCOSINE DEHYDROGENASE-RELATED"/>
    <property type="match status" value="1"/>
</dbReference>
<organism evidence="3 4">
    <name type="scientific">Mesorhizobium waimense</name>
    <dbReference type="NCBI Taxonomy" id="1300307"/>
    <lineage>
        <taxon>Bacteria</taxon>
        <taxon>Pseudomonadati</taxon>
        <taxon>Pseudomonadota</taxon>
        <taxon>Alphaproteobacteria</taxon>
        <taxon>Hyphomicrobiales</taxon>
        <taxon>Phyllobacteriaceae</taxon>
        <taxon>Mesorhizobium</taxon>
    </lineage>
</organism>
<dbReference type="AlphaFoldDB" id="A0A3A5KI61"/>
<dbReference type="RefSeq" id="WP_120016405.1">
    <property type="nucleotide sequence ID" value="NZ_QZWZ01000017.1"/>
</dbReference>
<dbReference type="PRINTS" id="PR00411">
    <property type="entry name" value="PNDRDTASEI"/>
</dbReference>
<keyword evidence="4" id="KW-1185">Reference proteome</keyword>
<dbReference type="GO" id="GO:0005737">
    <property type="term" value="C:cytoplasm"/>
    <property type="evidence" value="ECO:0007669"/>
    <property type="project" value="TreeGrafter"/>
</dbReference>
<dbReference type="InterPro" id="IPR006076">
    <property type="entry name" value="FAD-dep_OxRdtase"/>
</dbReference>
<comment type="caution">
    <text evidence="3">The sequence shown here is derived from an EMBL/GenBank/DDBJ whole genome shotgun (WGS) entry which is preliminary data.</text>
</comment>
<reference evidence="3 4" key="1">
    <citation type="submission" date="2018-09" db="EMBL/GenBank/DDBJ databases">
        <title>Mesorhizobium carmichaelinearum sp. nov. isolated from Carmichaelinea spp. root nodules in New Zealand.</title>
        <authorList>
            <person name="De Meyer S.E."/>
        </authorList>
    </citation>
    <scope>NUCLEOTIDE SEQUENCE [LARGE SCALE GENOMIC DNA]</scope>
    <source>
        <strain evidence="3 4">ICMP19557</strain>
    </source>
</reference>
<dbReference type="GO" id="GO:0016491">
    <property type="term" value="F:oxidoreductase activity"/>
    <property type="evidence" value="ECO:0007669"/>
    <property type="project" value="UniProtKB-KW"/>
</dbReference>
<sequence>MSIEDTARQFKSVPYWWDDCAFSPLPVRPVVPRCDVAIVGGGYAGLSAAIELARAGRSVQLFDRLPIGQAASSRNGGMASGSIRPSRKQLIRRFGEARANGILMEGKAAREDLWSFLEEEKVDCDFFLSGLFDGALNRHECDELSRYAELLQRYLGIEAFSVARAEVSRYIGTDFYAGGFVRKDIGGLHPAKLLSGILRVAQATDAVIHENTAVLGTSAEVGGVRVATSRGEVLAKKVLVCTNAYTDGFDPWLRRRLVPVRSRIVATEPLGDGVMERLMPKRMMYGDTRQLSYYYRPSPDGSRILFGGRDGTTEGDPLAPTTHLRSELGRIFPELADIGLTHSWFGQVAMNRDMIPRMFTLGDTVYATGFCGSGVVWARWLGKKAAFKLLGETEKARSAFDFDPGPKAVPFYRGRPWFIPIVYSLYEWKDKRAMFRRNGRQGRT</sequence>
<gene>
    <name evidence="3" type="ORF">D3227_21780</name>
</gene>
<dbReference type="PANTHER" id="PTHR13847:SF281">
    <property type="entry name" value="FAD DEPENDENT OXIDOREDUCTASE DOMAIN-CONTAINING PROTEIN"/>
    <property type="match status" value="1"/>
</dbReference>
<dbReference type="Proteomes" id="UP000272706">
    <property type="component" value="Unassembled WGS sequence"/>
</dbReference>
<dbReference type="Gene3D" id="3.50.50.60">
    <property type="entry name" value="FAD/NAD(P)-binding domain"/>
    <property type="match status" value="1"/>
</dbReference>
<keyword evidence="1" id="KW-0560">Oxidoreductase</keyword>
<feature type="domain" description="FAD dependent oxidoreductase" evidence="2">
    <location>
        <begin position="35"/>
        <end position="386"/>
    </location>
</feature>
<proteinExistence type="predicted"/>
<dbReference type="OrthoDB" id="9814969at2"/>
<evidence type="ECO:0000313" key="4">
    <source>
        <dbReference type="Proteomes" id="UP000272706"/>
    </source>
</evidence>
<dbReference type="Gene3D" id="3.30.9.10">
    <property type="entry name" value="D-Amino Acid Oxidase, subunit A, domain 2"/>
    <property type="match status" value="1"/>
</dbReference>
<name>A0A3A5KI61_9HYPH</name>
<accession>A0A3A5KI61</accession>